<evidence type="ECO:0000256" key="1">
    <source>
        <dbReference type="ARBA" id="ARBA00004871"/>
    </source>
</evidence>
<sequence length="275" mass="28045">MKATIPNLDGESRIYAVFGDPIFQVQTPHLINPIFAAAGKNIYAVPFHVTAERFADAWDTFAAMSNVSGISTTVPHKVAAAKRCDTLTPTARAVGAVNCVQRGTDGRMHGALFDGTGFVEGLGEAKGRIRGARVLIVGAGGAGRAIAFALAEEGVGQLSLMDLSADSIAFTANMVNAVSGHECARAVDASSGWDYDVVINASPIGIKGTAVFPMPDAAISPDMLVADIASLTGETALLRAARAAGAATSDGNDMLGAQIRLMAGFAAGLPAGTAL</sequence>
<dbReference type="InterPro" id="IPR022893">
    <property type="entry name" value="Shikimate_DH_fam"/>
</dbReference>
<evidence type="ECO:0000256" key="2">
    <source>
        <dbReference type="ARBA" id="ARBA00023002"/>
    </source>
</evidence>
<dbReference type="Gene3D" id="3.40.50.10860">
    <property type="entry name" value="Leucine Dehydrogenase, chain A, domain 1"/>
    <property type="match status" value="1"/>
</dbReference>
<dbReference type="Pfam" id="PF08501">
    <property type="entry name" value="Shikimate_dh_N"/>
    <property type="match status" value="1"/>
</dbReference>
<dbReference type="SUPFAM" id="SSF51735">
    <property type="entry name" value="NAD(P)-binding Rossmann-fold domains"/>
    <property type="match status" value="1"/>
</dbReference>
<comment type="caution">
    <text evidence="5">The sequence shown here is derived from an EMBL/GenBank/DDBJ whole genome shotgun (WGS) entry which is preliminary data.</text>
</comment>
<dbReference type="InterPro" id="IPR046346">
    <property type="entry name" value="Aminoacid_DH-like_N_sf"/>
</dbReference>
<dbReference type="EMBL" id="LGLV01000022">
    <property type="protein sequence ID" value="OBZ92176.1"/>
    <property type="molecule type" value="Genomic_DNA"/>
</dbReference>
<keyword evidence="3" id="KW-0028">Amino-acid biosynthesis</keyword>
<keyword evidence="2" id="KW-0560">Oxidoreductase</keyword>
<proteinExistence type="predicted"/>
<protein>
    <submittedName>
        <fullName evidence="5">Shikimate dehydrogenase</fullName>
    </submittedName>
</protein>
<dbReference type="GO" id="GO:0009073">
    <property type="term" value="P:aromatic amino acid family biosynthetic process"/>
    <property type="evidence" value="ECO:0007669"/>
    <property type="project" value="UniProtKB-KW"/>
</dbReference>
<dbReference type="Proteomes" id="UP000093111">
    <property type="component" value="Unassembled WGS sequence"/>
</dbReference>
<accession>A0A1C7NU08</accession>
<dbReference type="Gene3D" id="3.40.50.720">
    <property type="entry name" value="NAD(P)-binding Rossmann-like Domain"/>
    <property type="match status" value="1"/>
</dbReference>
<evidence type="ECO:0000256" key="3">
    <source>
        <dbReference type="ARBA" id="ARBA00023141"/>
    </source>
</evidence>
<evidence type="ECO:0000259" key="4">
    <source>
        <dbReference type="Pfam" id="PF08501"/>
    </source>
</evidence>
<dbReference type="InterPro" id="IPR036291">
    <property type="entry name" value="NAD(P)-bd_dom_sf"/>
</dbReference>
<reference evidence="5 6" key="1">
    <citation type="journal article" date="2016" name="Syst. Appl. Microbiol.">
        <title>Pararhizobium polonicum sp. nov. isolated from tumors on stone fruit rootstocks.</title>
        <authorList>
            <person name="Pulawska J."/>
            <person name="Kuzmanovic N."/>
            <person name="Willems A."/>
            <person name="Pothier J.F."/>
        </authorList>
    </citation>
    <scope>NUCLEOTIDE SEQUENCE [LARGE SCALE GENOMIC DNA]</scope>
    <source>
        <strain evidence="5 6">F5.1</strain>
    </source>
</reference>
<dbReference type="GO" id="GO:0004764">
    <property type="term" value="F:shikimate 3-dehydrogenase (NADP+) activity"/>
    <property type="evidence" value="ECO:0007669"/>
    <property type="project" value="InterPro"/>
</dbReference>
<feature type="domain" description="Shikimate dehydrogenase substrate binding N-terminal" evidence="4">
    <location>
        <begin position="17"/>
        <end position="100"/>
    </location>
</feature>
<comment type="pathway">
    <text evidence="1">Metabolic intermediate biosynthesis; chorismate biosynthesis; chorismate from D-erythrose 4-phosphate and phosphoenolpyruvate: step 4/7.</text>
</comment>
<evidence type="ECO:0000313" key="6">
    <source>
        <dbReference type="Proteomes" id="UP000093111"/>
    </source>
</evidence>
<dbReference type="AlphaFoldDB" id="A0A1C7NU08"/>
<gene>
    <name evidence="5" type="ORF">ADU59_27980</name>
</gene>
<dbReference type="InterPro" id="IPR013708">
    <property type="entry name" value="Shikimate_DH-bd_N"/>
</dbReference>
<dbReference type="OrthoDB" id="7873617at2"/>
<evidence type="ECO:0000313" key="5">
    <source>
        <dbReference type="EMBL" id="OBZ92176.1"/>
    </source>
</evidence>
<keyword evidence="3" id="KW-0057">Aromatic amino acid biosynthesis</keyword>
<dbReference type="PATRIC" id="fig|1612624.7.peg.3762"/>
<dbReference type="PANTHER" id="PTHR21089:SF1">
    <property type="entry name" value="BIFUNCTIONAL 3-DEHYDROQUINATE DEHYDRATASE_SHIKIMATE DEHYDROGENASE, CHLOROPLASTIC"/>
    <property type="match status" value="1"/>
</dbReference>
<dbReference type="PANTHER" id="PTHR21089">
    <property type="entry name" value="SHIKIMATE DEHYDROGENASE"/>
    <property type="match status" value="1"/>
</dbReference>
<dbReference type="STRING" id="1612624.ADU59_27980"/>
<name>A0A1C7NU08_9HYPH</name>
<dbReference type="RefSeq" id="WP_068958880.1">
    <property type="nucleotide sequence ID" value="NZ_LGLV01000022.1"/>
</dbReference>
<dbReference type="GO" id="GO:0019632">
    <property type="term" value="P:shikimate metabolic process"/>
    <property type="evidence" value="ECO:0007669"/>
    <property type="project" value="TreeGrafter"/>
</dbReference>
<keyword evidence="6" id="KW-1185">Reference proteome</keyword>
<organism evidence="5 6">
    <name type="scientific">Pararhizobium polonicum</name>
    <dbReference type="NCBI Taxonomy" id="1612624"/>
    <lineage>
        <taxon>Bacteria</taxon>
        <taxon>Pseudomonadati</taxon>
        <taxon>Pseudomonadota</taxon>
        <taxon>Alphaproteobacteria</taxon>
        <taxon>Hyphomicrobiales</taxon>
        <taxon>Rhizobiaceae</taxon>
        <taxon>Rhizobium/Agrobacterium group</taxon>
        <taxon>Pararhizobium</taxon>
    </lineage>
</organism>
<dbReference type="SUPFAM" id="SSF53223">
    <property type="entry name" value="Aminoacid dehydrogenase-like, N-terminal domain"/>
    <property type="match status" value="1"/>
</dbReference>
<dbReference type="GO" id="GO:0009423">
    <property type="term" value="P:chorismate biosynthetic process"/>
    <property type="evidence" value="ECO:0007669"/>
    <property type="project" value="TreeGrafter"/>
</dbReference>